<proteinExistence type="predicted"/>
<organism evidence="1">
    <name type="scientific">Siphoviridae sp. ctpbb7</name>
    <dbReference type="NCBI Taxonomy" id="2826465"/>
    <lineage>
        <taxon>Viruses</taxon>
        <taxon>Duplodnaviria</taxon>
        <taxon>Heunggongvirae</taxon>
        <taxon>Uroviricota</taxon>
        <taxon>Caudoviricetes</taxon>
    </lineage>
</organism>
<dbReference type="Pfam" id="PF14284">
    <property type="entry name" value="PcfJ"/>
    <property type="match status" value="1"/>
</dbReference>
<protein>
    <submittedName>
        <fullName evidence="1">PcfJ like protein</fullName>
    </submittedName>
</protein>
<reference evidence="1" key="1">
    <citation type="journal article" date="2021" name="Proc. Natl. Acad. Sci. U.S.A.">
        <title>A Catalog of Tens of Thousands of Viruses from Human Metagenomes Reveals Hidden Associations with Chronic Diseases.</title>
        <authorList>
            <person name="Tisza M.J."/>
            <person name="Buck C.B."/>
        </authorList>
    </citation>
    <scope>NUCLEOTIDE SEQUENCE</scope>
    <source>
        <strain evidence="1">Ctpbb7</strain>
    </source>
</reference>
<evidence type="ECO:0000313" key="1">
    <source>
        <dbReference type="EMBL" id="DAD88103.1"/>
    </source>
</evidence>
<sequence>MKKRAIESIPYIPAIKARKNNAYTASVQITDIKGTEHLLVDIYENTKQGRETPKLRLAYTKTDWGVWYPETGVWSGRSIHDSDYNIDIWLDPPKDRGALTFIRPDDAHLIREWTESGPITWAEALKRLEDKITHARWRKSQENKQARLADRQAHTPPLPNDLKAWAERRMFQSHFLYYKRHGRYADICCSACGQVSTVCTKRSETYEGQFERIVYPKHGTAGTCPRCHKSGEWMAQGKTKGVYDITKYVYVGQQYKDNGAVIRLVEIDKMITLDIVLEGDKEIMTGAKEILSVNEIVREYIEPGKKPQRDFHKYNCWAQRDYWDDCNLSGIANITLHDGLVYDKTWNELADTCLRYSAAKEYMQGKVGNLINYAERYMQYKQLEFLVKAGFTKLVDEMVDHYCGWISDGNAANPAGFLGIYPERVKLLQSEQGDTELLRVLQREKKAQAHYSDEELETYRIFQNYGSLSTMLEHMSIIKLKHYIEKISGADIGAGMCANAHAWVMQQLRRYGDYIHMRQQLGYDLTNTIYLFPKDLKTEHDKLVLEVNKVKADKRKQEVNDRFPDIKKHYRGIRNRYYFENDEYIIRPARSAAEIVDEGRILHHCVGGNDYLTKHNTGKSYILFLRFKKDQDAPYITIEIDDTKILQWYGAYDEKPDKENIDNLLKEYVACLKGNNAIAITA</sequence>
<accession>A0A8S5N175</accession>
<dbReference type="EMBL" id="BK015035">
    <property type="protein sequence ID" value="DAD88103.1"/>
    <property type="molecule type" value="Genomic_DNA"/>
</dbReference>
<name>A0A8S5N175_9CAUD</name>
<dbReference type="InterPro" id="IPR025586">
    <property type="entry name" value="PcfJ"/>
</dbReference>